<feature type="domain" description="GH26" evidence="4">
    <location>
        <begin position="66"/>
        <end position="296"/>
    </location>
</feature>
<dbReference type="EMBL" id="LNIX01000029">
    <property type="protein sequence ID" value="OXA41547.1"/>
    <property type="molecule type" value="Genomic_DNA"/>
</dbReference>
<organism evidence="5 6">
    <name type="scientific">Folsomia candida</name>
    <name type="common">Springtail</name>
    <dbReference type="NCBI Taxonomy" id="158441"/>
    <lineage>
        <taxon>Eukaryota</taxon>
        <taxon>Metazoa</taxon>
        <taxon>Ecdysozoa</taxon>
        <taxon>Arthropoda</taxon>
        <taxon>Hexapoda</taxon>
        <taxon>Collembola</taxon>
        <taxon>Entomobryomorpha</taxon>
        <taxon>Isotomoidea</taxon>
        <taxon>Isotomidae</taxon>
        <taxon>Proisotominae</taxon>
        <taxon>Folsomia</taxon>
    </lineage>
</organism>
<dbReference type="AlphaFoldDB" id="A0A226D9Y8"/>
<dbReference type="Gene3D" id="2.60.120.260">
    <property type="entry name" value="Galactose-binding domain-like"/>
    <property type="match status" value="1"/>
</dbReference>
<evidence type="ECO:0000256" key="1">
    <source>
        <dbReference type="ARBA" id="ARBA00022801"/>
    </source>
</evidence>
<evidence type="ECO:0000256" key="3">
    <source>
        <dbReference type="SAM" id="MobiDB-lite"/>
    </source>
</evidence>
<protein>
    <recommendedName>
        <fullName evidence="4">GH26 domain-containing protein</fullName>
    </recommendedName>
</protein>
<proteinExistence type="predicted"/>
<keyword evidence="6" id="KW-1185">Reference proteome</keyword>
<comment type="caution">
    <text evidence="5">The sequence shown here is derived from an EMBL/GenBank/DDBJ whole genome shotgun (WGS) entry which is preliminary data.</text>
</comment>
<sequence length="296" mass="32731">MRRLSPSVRLSGEDLINFWGQLDHTPGRKGEWPGQNEIFGAIQTIDEIDCATPPGGVVWGNPEGKATRGDLIQYFNNISGRYTLSGQHNREPNSEPWKWSSIARDITGVFPGLWGGDFLFLPDDVRDRQIMIDEAVRSWEAGSVVALKWHVCPPTVGETCDWNDEGILAQLSDTDPVCPQTPNYPDYPDYPQNPVNVGAVRRVSIHWEAADAPGFQIQSSLDEEAWTTVHENYNGSGGVNDGSQWASGWPGPDRNPTVRSRIGPSANPDRKFRSGPRSGFRSPFQGPDRTAGFRSA</sequence>
<dbReference type="PROSITE" id="PS51764">
    <property type="entry name" value="GH26"/>
    <property type="match status" value="1"/>
</dbReference>
<dbReference type="InterPro" id="IPR022790">
    <property type="entry name" value="GH26_dom"/>
</dbReference>
<keyword evidence="2" id="KW-0326">Glycosidase</keyword>
<evidence type="ECO:0000259" key="4">
    <source>
        <dbReference type="PROSITE" id="PS51764"/>
    </source>
</evidence>
<evidence type="ECO:0000313" key="6">
    <source>
        <dbReference type="Proteomes" id="UP000198287"/>
    </source>
</evidence>
<gene>
    <name evidence="5" type="ORF">Fcan01_23616</name>
</gene>
<dbReference type="Proteomes" id="UP000198287">
    <property type="component" value="Unassembled WGS sequence"/>
</dbReference>
<feature type="region of interest" description="Disordered" evidence="3">
    <location>
        <begin position="233"/>
        <end position="296"/>
    </location>
</feature>
<evidence type="ECO:0000256" key="2">
    <source>
        <dbReference type="ARBA" id="ARBA00023295"/>
    </source>
</evidence>
<name>A0A226D9Y8_FOLCA</name>
<accession>A0A226D9Y8</accession>
<reference evidence="5 6" key="1">
    <citation type="submission" date="2015-12" db="EMBL/GenBank/DDBJ databases">
        <title>The genome of Folsomia candida.</title>
        <authorList>
            <person name="Faddeeva A."/>
            <person name="Derks M.F."/>
            <person name="Anvar Y."/>
            <person name="Smit S."/>
            <person name="Van Straalen N."/>
            <person name="Roelofs D."/>
        </authorList>
    </citation>
    <scope>NUCLEOTIDE SEQUENCE [LARGE SCALE GENOMIC DNA]</scope>
    <source>
        <strain evidence="5 6">VU population</strain>
        <tissue evidence="5">Whole body</tissue>
    </source>
</reference>
<keyword evidence="1" id="KW-0378">Hydrolase</keyword>
<dbReference type="Gene3D" id="3.20.20.80">
    <property type="entry name" value="Glycosidases"/>
    <property type="match status" value="1"/>
</dbReference>
<dbReference type="GO" id="GO:0004553">
    <property type="term" value="F:hydrolase activity, hydrolyzing O-glycosyl compounds"/>
    <property type="evidence" value="ECO:0007669"/>
    <property type="project" value="InterPro"/>
</dbReference>
<evidence type="ECO:0000313" key="5">
    <source>
        <dbReference type="EMBL" id="OXA41547.1"/>
    </source>
</evidence>